<dbReference type="Gene3D" id="2.40.260.10">
    <property type="entry name" value="Sortase"/>
    <property type="match status" value="1"/>
</dbReference>
<name>A0A3B0XGS0_9ZZZZ</name>
<dbReference type="InterPro" id="IPR005754">
    <property type="entry name" value="Sortase"/>
</dbReference>
<protein>
    <submittedName>
        <fullName evidence="3">LPXTG-site transpeptidase family protein</fullName>
    </submittedName>
</protein>
<dbReference type="Pfam" id="PF04203">
    <property type="entry name" value="Sortase"/>
    <property type="match status" value="1"/>
</dbReference>
<evidence type="ECO:0000256" key="1">
    <source>
        <dbReference type="ARBA" id="ARBA00022801"/>
    </source>
</evidence>
<dbReference type="InterPro" id="IPR041999">
    <property type="entry name" value="Sortase_D_1"/>
</dbReference>
<dbReference type="GO" id="GO:0016787">
    <property type="term" value="F:hydrolase activity"/>
    <property type="evidence" value="ECO:0007669"/>
    <property type="project" value="UniProtKB-KW"/>
</dbReference>
<organism evidence="3">
    <name type="scientific">hydrothermal vent metagenome</name>
    <dbReference type="NCBI Taxonomy" id="652676"/>
    <lineage>
        <taxon>unclassified sequences</taxon>
        <taxon>metagenomes</taxon>
        <taxon>ecological metagenomes</taxon>
    </lineage>
</organism>
<accession>A0A3B0XGS0</accession>
<evidence type="ECO:0000256" key="2">
    <source>
        <dbReference type="SAM" id="Phobius"/>
    </source>
</evidence>
<dbReference type="EMBL" id="UOFH01000393">
    <property type="protein sequence ID" value="VAW67515.1"/>
    <property type="molecule type" value="Genomic_DNA"/>
</dbReference>
<keyword evidence="2" id="KW-1133">Transmembrane helix</keyword>
<dbReference type="NCBIfam" id="TIGR03784">
    <property type="entry name" value="marine_sortase"/>
    <property type="match status" value="1"/>
</dbReference>
<gene>
    <name evidence="3" type="ORF">MNBD_GAMMA08-1038</name>
</gene>
<keyword evidence="1" id="KW-0378">Hydrolase</keyword>
<evidence type="ECO:0000313" key="3">
    <source>
        <dbReference type="EMBL" id="VAW67515.1"/>
    </source>
</evidence>
<dbReference type="CDD" id="cd05828">
    <property type="entry name" value="Sortase_D_1"/>
    <property type="match status" value="1"/>
</dbReference>
<dbReference type="AlphaFoldDB" id="A0A3B0XGS0"/>
<feature type="transmembrane region" description="Helical" evidence="2">
    <location>
        <begin position="7"/>
        <end position="27"/>
    </location>
</feature>
<sequence>MDKNIKPYILIFLFIPGCWFVGQGLYIESKSILAQQLLNDAWQKTKAGNTQSKPWPWADTWPIARLTVPRLQVDLIILAGDSGRTLAFGPGHNFSSVMPGKNGSSLISAHRDTHFNFLQYLQLGERIFIETAEAENKVFEVVSTQVVDMDNARFTDDTANAYIHFVTCFPFDAIIPGGAQRYIVSAKAQTVL</sequence>
<keyword evidence="2" id="KW-0472">Membrane</keyword>
<dbReference type="InterPro" id="IPR022445">
    <property type="entry name" value="Sortase_proteobact_type"/>
</dbReference>
<dbReference type="InterPro" id="IPR023365">
    <property type="entry name" value="Sortase_dom-sf"/>
</dbReference>
<reference evidence="3" key="1">
    <citation type="submission" date="2018-06" db="EMBL/GenBank/DDBJ databases">
        <authorList>
            <person name="Zhirakovskaya E."/>
        </authorList>
    </citation>
    <scope>NUCLEOTIDE SEQUENCE</scope>
</reference>
<keyword evidence="2" id="KW-0812">Transmembrane</keyword>
<dbReference type="SUPFAM" id="SSF63817">
    <property type="entry name" value="Sortase"/>
    <property type="match status" value="1"/>
</dbReference>
<proteinExistence type="predicted"/>